<keyword evidence="3" id="KW-1185">Reference proteome</keyword>
<evidence type="ECO:0000313" key="3">
    <source>
        <dbReference type="Proteomes" id="UP000319941"/>
    </source>
</evidence>
<dbReference type="STRING" id="553385.GCA_000591415_02785"/>
<protein>
    <recommendedName>
        <fullName evidence="1">ABM domain-containing protein</fullName>
    </recommendedName>
</protein>
<feature type="domain" description="ABM" evidence="1">
    <location>
        <begin position="3"/>
        <end position="99"/>
    </location>
</feature>
<proteinExistence type="predicted"/>
<dbReference type="InterPro" id="IPR007138">
    <property type="entry name" value="ABM_dom"/>
</dbReference>
<dbReference type="Gene3D" id="3.30.70.100">
    <property type="match status" value="1"/>
</dbReference>
<dbReference type="InterPro" id="IPR011008">
    <property type="entry name" value="Dimeric_a/b-barrel"/>
</dbReference>
<dbReference type="EMBL" id="VNFH01000006">
    <property type="protein sequence ID" value="TVU70013.1"/>
    <property type="molecule type" value="Genomic_DNA"/>
</dbReference>
<comment type="caution">
    <text evidence="2">The sequence shown here is derived from an EMBL/GenBank/DDBJ whole genome shotgun (WGS) entry which is preliminary data.</text>
</comment>
<name>A0A558HLK5_9GAMM</name>
<dbReference type="AlphaFoldDB" id="A0A558HLK5"/>
<dbReference type="Proteomes" id="UP000319941">
    <property type="component" value="Unassembled WGS sequence"/>
</dbReference>
<gene>
    <name evidence="2" type="ORF">FQP86_09340</name>
</gene>
<reference evidence="2 3" key="1">
    <citation type="submission" date="2019-07" db="EMBL/GenBank/DDBJ databases">
        <title>Diversity of Bacteria from Kongsfjorden, Arctic.</title>
        <authorList>
            <person name="Yu Y."/>
        </authorList>
    </citation>
    <scope>NUCLEOTIDE SEQUENCE [LARGE SCALE GENOMIC DNA]</scope>
    <source>
        <strain evidence="2 3">SM1923</strain>
    </source>
</reference>
<dbReference type="RefSeq" id="WP_024952676.1">
    <property type="nucleotide sequence ID" value="NZ_CAWOWR010000116.1"/>
</dbReference>
<dbReference type="Pfam" id="PF03992">
    <property type="entry name" value="ABM"/>
    <property type="match status" value="1"/>
</dbReference>
<evidence type="ECO:0000259" key="1">
    <source>
        <dbReference type="PROSITE" id="PS51725"/>
    </source>
</evidence>
<sequence length="103" mass="11537">MSLKLIATLTFPADQQDKAQEVLVELIEKSQADQGCLQYECFAVDKNVAEGEPVPEGDFVVLEEWWDEEALDVHVASEHFQAFLGAFAEGEIGLKIQRLNKLD</sequence>
<accession>A0A558HLK5</accession>
<dbReference type="PROSITE" id="PS51725">
    <property type="entry name" value="ABM"/>
    <property type="match status" value="1"/>
</dbReference>
<evidence type="ECO:0000313" key="2">
    <source>
        <dbReference type="EMBL" id="TVU70013.1"/>
    </source>
</evidence>
<dbReference type="SUPFAM" id="SSF54909">
    <property type="entry name" value="Dimeric alpha+beta barrel"/>
    <property type="match status" value="1"/>
</dbReference>
<organism evidence="2 3">
    <name type="scientific">Cobetia crustatorum</name>
    <dbReference type="NCBI Taxonomy" id="553385"/>
    <lineage>
        <taxon>Bacteria</taxon>
        <taxon>Pseudomonadati</taxon>
        <taxon>Pseudomonadota</taxon>
        <taxon>Gammaproteobacteria</taxon>
        <taxon>Oceanospirillales</taxon>
        <taxon>Halomonadaceae</taxon>
        <taxon>Cobetia</taxon>
    </lineage>
</organism>
<dbReference type="OrthoDB" id="9812192at2"/>